<dbReference type="Proteomes" id="UP000030755">
    <property type="component" value="Unassembled WGS sequence"/>
</dbReference>
<evidence type="ECO:0000313" key="9">
    <source>
        <dbReference type="Proteomes" id="UP000281549"/>
    </source>
</evidence>
<dbReference type="OrthoDB" id="5344169at2759"/>
<dbReference type="STRING" id="988480.A0A075B3X3"/>
<dbReference type="Proteomes" id="UP000281549">
    <property type="component" value="Unassembled WGS sequence"/>
</dbReference>
<evidence type="ECO:0000256" key="4">
    <source>
        <dbReference type="SAM" id="MobiDB-lite"/>
    </source>
</evidence>
<keyword evidence="1" id="KW-0238">DNA-binding</keyword>
<reference evidence="9" key="2">
    <citation type="journal article" date="2018" name="Nat. Microbiol.">
        <title>Leveraging single-cell genomics to expand the fungal tree of life.</title>
        <authorList>
            <person name="Ahrendt S.R."/>
            <person name="Quandt C.A."/>
            <person name="Ciobanu D."/>
            <person name="Clum A."/>
            <person name="Salamov A."/>
            <person name="Andreopoulos B."/>
            <person name="Cheng J.F."/>
            <person name="Woyke T."/>
            <person name="Pelin A."/>
            <person name="Henrissat B."/>
            <person name="Reynolds N.K."/>
            <person name="Benny G.L."/>
            <person name="Smith M.E."/>
            <person name="James T.Y."/>
            <person name="Grigoriev I.V."/>
        </authorList>
    </citation>
    <scope>NUCLEOTIDE SEQUENCE [LARGE SCALE GENOMIC DNA]</scope>
    <source>
        <strain evidence="9">CSF55</strain>
    </source>
</reference>
<protein>
    <submittedName>
        <fullName evidence="7">HLH-domain-containing protein</fullName>
    </submittedName>
</protein>
<dbReference type="GO" id="GO:0045944">
    <property type="term" value="P:positive regulation of transcription by RNA polymerase II"/>
    <property type="evidence" value="ECO:0007669"/>
    <property type="project" value="TreeGrafter"/>
</dbReference>
<organism evidence="6 8">
    <name type="scientific">Rozella allomycis (strain CSF55)</name>
    <dbReference type="NCBI Taxonomy" id="988480"/>
    <lineage>
        <taxon>Eukaryota</taxon>
        <taxon>Fungi</taxon>
        <taxon>Fungi incertae sedis</taxon>
        <taxon>Cryptomycota</taxon>
        <taxon>Cryptomycota incertae sedis</taxon>
        <taxon>Rozella</taxon>
    </lineage>
</organism>
<evidence type="ECO:0000313" key="8">
    <source>
        <dbReference type="Proteomes" id="UP000030755"/>
    </source>
</evidence>
<dbReference type="PANTHER" id="PTHR10328:SF15">
    <property type="entry name" value="BHLH TRANSCRIPTION FACTOR"/>
    <property type="match status" value="1"/>
</dbReference>
<dbReference type="GO" id="GO:0003700">
    <property type="term" value="F:DNA-binding transcription factor activity"/>
    <property type="evidence" value="ECO:0007669"/>
    <property type="project" value="TreeGrafter"/>
</dbReference>
<sequence>MMNLSNSVDPLLTDPMTPLDWSNMIPMTSSLQHSNSMVDMRMENDPLFTPTISPSLDTTIAPTALNSFISIGSPVLQANKKPPQVHQSIPHQQLTSSSFDLKWINETPDDVQKIRRSLSNHEIKFKTPLSPESFQLKPQKMETPSGLSITTATSVGKPYTKKPLSERRNSASNPSMRPVTPAMMLNMAKVGAQKSPITPTTNNFHDKSYASPNFGDKAMMAMSLQSPVLTPTPETMVFHQAQMQMPMYGNTYSPAMQPTIFPSPSIHPNQNMVLQEDINEMVRQQANFGNYYYDYNTEVMCVGVEQRRSHHKAAEQKRRDCIKQCFQELRKMLPMDKDKQPSRMEILQKAYEYIIELQIENEQLKEKLVAHEMTNANTNSTSNNNNNSN</sequence>
<dbReference type="GO" id="GO:0046983">
    <property type="term" value="F:protein dimerization activity"/>
    <property type="evidence" value="ECO:0007669"/>
    <property type="project" value="InterPro"/>
</dbReference>
<feature type="region of interest" description="Disordered" evidence="4">
    <location>
        <begin position="142"/>
        <end position="178"/>
    </location>
</feature>
<keyword evidence="2" id="KW-0539">Nucleus</keyword>
<evidence type="ECO:0000256" key="3">
    <source>
        <dbReference type="SAM" id="Coils"/>
    </source>
</evidence>
<dbReference type="InterPro" id="IPR036638">
    <property type="entry name" value="HLH_DNA-bd_sf"/>
</dbReference>
<dbReference type="SUPFAM" id="SSF47459">
    <property type="entry name" value="HLH, helix-loop-helix DNA-binding domain"/>
    <property type="match status" value="1"/>
</dbReference>
<keyword evidence="3" id="KW-0175">Coiled coil</keyword>
<dbReference type="GO" id="GO:0003677">
    <property type="term" value="F:DNA binding"/>
    <property type="evidence" value="ECO:0007669"/>
    <property type="project" value="UniProtKB-KW"/>
</dbReference>
<dbReference type="EMBL" id="ML004994">
    <property type="protein sequence ID" value="RKP21049.1"/>
    <property type="molecule type" value="Genomic_DNA"/>
</dbReference>
<dbReference type="HOGENOM" id="CLU_710092_0_0_1"/>
<dbReference type="Pfam" id="PF00010">
    <property type="entry name" value="HLH"/>
    <property type="match status" value="1"/>
</dbReference>
<gene>
    <name evidence="6" type="ORF">O9G_003565</name>
    <name evidence="7" type="ORF">ROZALSC1DRAFT_27504</name>
</gene>
<dbReference type="CDD" id="cd11405">
    <property type="entry name" value="bHLHzip_MLXIP_like"/>
    <property type="match status" value="1"/>
</dbReference>
<name>A0A075B3X3_ROZAC</name>
<evidence type="ECO:0000256" key="1">
    <source>
        <dbReference type="ARBA" id="ARBA00023125"/>
    </source>
</evidence>
<evidence type="ECO:0000313" key="7">
    <source>
        <dbReference type="EMBL" id="RKP21049.1"/>
    </source>
</evidence>
<feature type="compositionally biased region" description="Polar residues" evidence="4">
    <location>
        <begin position="145"/>
        <end position="154"/>
    </location>
</feature>
<dbReference type="GO" id="GO:0090575">
    <property type="term" value="C:RNA polymerase II transcription regulator complex"/>
    <property type="evidence" value="ECO:0007669"/>
    <property type="project" value="TreeGrafter"/>
</dbReference>
<feature type="coiled-coil region" evidence="3">
    <location>
        <begin position="347"/>
        <end position="374"/>
    </location>
</feature>
<dbReference type="PROSITE" id="PS50888">
    <property type="entry name" value="BHLH"/>
    <property type="match status" value="1"/>
</dbReference>
<proteinExistence type="predicted"/>
<evidence type="ECO:0000259" key="5">
    <source>
        <dbReference type="PROSITE" id="PS50888"/>
    </source>
</evidence>
<keyword evidence="8" id="KW-1185">Reference proteome</keyword>
<dbReference type="Gene3D" id="4.10.280.10">
    <property type="entry name" value="Helix-loop-helix DNA-binding domain"/>
    <property type="match status" value="1"/>
</dbReference>
<accession>A0A075B3X3</accession>
<evidence type="ECO:0000256" key="2">
    <source>
        <dbReference type="ARBA" id="ARBA00023242"/>
    </source>
</evidence>
<dbReference type="AlphaFoldDB" id="A0A075B3X3"/>
<dbReference type="SMART" id="SM00353">
    <property type="entry name" value="HLH"/>
    <property type="match status" value="1"/>
</dbReference>
<dbReference type="InterPro" id="IPR011598">
    <property type="entry name" value="bHLH_dom"/>
</dbReference>
<feature type="domain" description="BHLH" evidence="5">
    <location>
        <begin position="306"/>
        <end position="357"/>
    </location>
</feature>
<reference evidence="6 8" key="1">
    <citation type="journal article" date="2013" name="Curr. Biol.">
        <title>Shared signatures of parasitism and phylogenomics unite Cryptomycota and microsporidia.</title>
        <authorList>
            <person name="James T.Y."/>
            <person name="Pelin A."/>
            <person name="Bonen L."/>
            <person name="Ahrendt S."/>
            <person name="Sain D."/>
            <person name="Corradi N."/>
            <person name="Stajich J.E."/>
        </authorList>
    </citation>
    <scope>NUCLEOTIDE SEQUENCE [LARGE SCALE GENOMIC DNA]</scope>
    <source>
        <strain evidence="6">CSF55</strain>
        <strain evidence="6">CSF55</strain>
    </source>
</reference>
<evidence type="ECO:0000313" key="6">
    <source>
        <dbReference type="EMBL" id="EPZ35847.1"/>
    </source>
</evidence>
<dbReference type="PANTHER" id="PTHR10328">
    <property type="entry name" value="PROTEIN MAX MYC-ASSOCIATED FACTOR X"/>
    <property type="match status" value="1"/>
</dbReference>
<reference evidence="7" key="3">
    <citation type="submission" date="2018-08" db="EMBL/GenBank/DDBJ databases">
        <title>Leveraging single-cell genomics to expand the Fungal Tree of Life.</title>
        <authorList>
            <consortium name="DOE Joint Genome Institute"/>
            <person name="Ahrendt S.R."/>
            <person name="Quandt C.A."/>
            <person name="Ciobanu D."/>
            <person name="Clum A."/>
            <person name="Salamov A."/>
            <person name="Andreopoulos B."/>
            <person name="Cheng J.-F."/>
            <person name="Woyke T."/>
            <person name="Pelin A."/>
            <person name="Henrissat B."/>
            <person name="Reynolds N."/>
            <person name="Benny G.L."/>
            <person name="Smith M.E."/>
            <person name="James T.Y."/>
            <person name="Grigoriev I.V."/>
        </authorList>
    </citation>
    <scope>NUCLEOTIDE SEQUENCE</scope>
    <source>
        <strain evidence="7">CSF55</strain>
    </source>
</reference>
<dbReference type="EMBL" id="KE560735">
    <property type="protein sequence ID" value="EPZ35847.1"/>
    <property type="molecule type" value="Genomic_DNA"/>
</dbReference>